<dbReference type="SUPFAM" id="SSF81296">
    <property type="entry name" value="E set domains"/>
    <property type="match status" value="2"/>
</dbReference>
<feature type="compositionally biased region" description="Polar residues" evidence="1">
    <location>
        <begin position="36"/>
        <end position="50"/>
    </location>
</feature>
<evidence type="ECO:0000313" key="4">
    <source>
        <dbReference type="Proteomes" id="UP000326380"/>
    </source>
</evidence>
<dbReference type="SUPFAM" id="SSF63829">
    <property type="entry name" value="Calcium-dependent phosphotriesterase"/>
    <property type="match status" value="1"/>
</dbReference>
<dbReference type="CDD" id="cd00102">
    <property type="entry name" value="IPT"/>
    <property type="match status" value="2"/>
</dbReference>
<sequence length="2278" mass="224485">MIVPFTHKYTNRLSRYAVMLLMLLLAVPAWAGSPAGPSNESGTNTPSLGQALNPDGTLRAGINGSFDARAFTMAAAPDGRPVFRPTSAYSTQGTGDENWQDGFGIRGANAAVQAVVQVGTDTYVAGGFTIIGNVVANRVAKWNGTTWTSLGTGTANGVGGTVNALAVDGSGNVYVGGSFTTAGGNPASRVAKWNGTTWSTLGTGAAEGVGGTVSALAVQGTNVYVGGSFTAAGGNPANRVARWDGNAWQTLGNGTVATDGTANGVGGTVNALAVDGSGNVYAGGTFSTAGGTAARNVAKWNGTTWTSLGTGTTATDGSANGVNSLVYALAVSGSDVYVGGAFSTAGGTAARNVARWNGTLWSSLGTGTTATDGSANGVSSLVFALAVSGSNVYVGGLLSTAGGLTATRVAKWNGSAWSSLGSGTANGVNSTVQALALNGTSVLVGGLFATAGGTTVNRLARWDGTNWNPFGTTTANGIFGGSINDIRAVAVNGADVYVGGPFTQVGGVAANYVAKWNGTAWSSLGTGTANGTDGIVEAMVVSGTTLYVGGRFLNAGGTAASHVARWNGTSWSALGAGIDDGANVFVNALAVIGSNLYVGGQFTAAGGVTTTNVARWNGTAWTSLGTGADEGVNSLVLAFGVRGTDLYLGGAFSMAGSLDANHVARWNGSAWSSLGTGTANGIDLSGLVEALVVNSTDVYVGGTFTAAGGNPANNVARWNGSAWSSLGTGTDGRVQALALNGTDLYAGGEFTQAGGTAASRIAKWNGGTWSMLGTGLNNAVYALGATPGGNVYAGGPFTAVGDGSKVSYGFGVYEPVSTAFAVTGFSPASAAAGAVVTITGTNLTGATGVRFGTGALALRFTVVNAGTITAVVPVAAASGPITVSTATAVASSPASFTYAPMLDAQVSLSPAGPLSACAPQTLTATGTRPGFAPGGTGFNDAVRALAVQTDGKVLAGGTFTQFNGASQPYLVRLNANGTLDNTFNASVAGVNSEVLALVAQPDGKTLVGGAFGSSGGIGTGKLLRLNADGTLDTSFNIGNGFDGVVWAVALQPDGKILVGGTFGTLNGVAVPVGLVRLNANGTRDATFNPGGLGVDGGILALALQANGRIVAGGEFNTYNGAAVAHLLRVNADGSRDLTFDSSPSVINNRVWAVAVQPDGKVLAGGSFNFNTLASDHLVRLTATGGLDNTFNVNGAGFANDGFNNVVWNVSVLADGKILVGTPANSYNGATVPGGLLRLTAAGLHDNTFNTGGTGFGLADVFSIALQADGKVLAGGSFLSYNGVASAPDYLARVQADGSLNATATALSGATFTFTPGGSTTNPLTTNTVGSYSATATVGSSTSGPSNTVVLTSCPAPTLTSFTPTSGPVTTSVQLTGTNFTGATAVAFNGTAAPGFVVNSSTQITVSVPAGASTGPISVTTPGGTATSTGSFTVSAGSAPVVVSVGVPASQNYKLGQSLAFSVVFDAPVTVSGTPTLDLVMGSSSVPATLVSGSGTATLQFSRTVASTDLDLDGITLAAATALNGGSIVSSGGVAANRTLNGVPATSGIKVDGVQPFVAASTRLLPTTTSATGPDVTFRVVFNEAVTGVAASSFAAVSTGGVGGTVSGVVPVAASGGTTYDVTLTGINGDGSVRLAVPGTGPLVQDSFTNAYLASASVSGETYTIVPGNLLVSTPQNVSGMYANVTVAASGVATLTSNLTVTNEFTVRSGASLLFREPGSALNRATTGDPCNIVSGAGRFVLEPGATLGICDPNGISQSGASGAVQVTGTRSFSDQAHYLYNGDAAQATGDGLPATVARLTVGNAAGVTLTNAATTVSGSLNLTSGGLTVPAAKTLTVGGATATTGAYIIGGAGSFVLSSGAVFKTGNAAGISALGTATGAVQTTTARSFNAGASYEYTGPAAQITGSGLPGTVANLTINNAAGATLTNDLTTTGALTMTSGVLTTGARTITLGSSATLSEQETSYVLGKVAANRTLAPGSAEAFGGLGLSLIPASSSSAPGATLVTRTTGTALAGAGTSRSILRYFDIQPAVNTGLNVTMNFGYFAHELNGIPAANLALFKSVSGGTPWIPQRGTTAGPNVVTKTGIADFSVWTLGNSANPLPVELSAFTATPEGNSVVRLFWATASEKNSNRFEVERSPDGRTFEAIGTVAAAGTSSTPHSYRLVDAKLPAGATLLYYRLRQVDTDGTFAYSPVRTVALGYAGTGLTLFPNPSGVGATTLTGAAPGTLAEVIDALGRRVASAGVDTSGKAILTLPKGLAGGLYIVRNGTQALRLVVE</sequence>
<dbReference type="RefSeq" id="WP_151080165.1">
    <property type="nucleotide sequence ID" value="NZ_CP047647.1"/>
</dbReference>
<keyword evidence="4" id="KW-1185">Reference proteome</keyword>
<accession>A0A7L4ZUS4</accession>
<comment type="caution">
    <text evidence="3">The sequence shown here is derived from an EMBL/GenBank/DDBJ whole genome shotgun (WGS) entry which is preliminary data.</text>
</comment>
<keyword evidence="2" id="KW-0732">Signal</keyword>
<feature type="chain" id="PRO_5043904862" evidence="2">
    <location>
        <begin position="32"/>
        <end position="2278"/>
    </location>
</feature>
<feature type="region of interest" description="Disordered" evidence="1">
    <location>
        <begin position="34"/>
        <end position="54"/>
    </location>
</feature>
<evidence type="ECO:0000256" key="2">
    <source>
        <dbReference type="SAM" id="SignalP"/>
    </source>
</evidence>
<organism evidence="3 4">
    <name type="scientific">Hymenobacter busanensis</name>
    <dbReference type="NCBI Taxonomy" id="2607656"/>
    <lineage>
        <taxon>Bacteria</taxon>
        <taxon>Pseudomonadati</taxon>
        <taxon>Bacteroidota</taxon>
        <taxon>Cytophagia</taxon>
        <taxon>Cytophagales</taxon>
        <taxon>Hymenobacteraceae</taxon>
        <taxon>Hymenobacter</taxon>
    </lineage>
</organism>
<dbReference type="PANTHER" id="PTHR31778:SF2">
    <property type="entry name" value="BUD SITE SELECTION PROTEIN RAX2"/>
    <property type="match status" value="1"/>
</dbReference>
<evidence type="ECO:0000256" key="1">
    <source>
        <dbReference type="SAM" id="MobiDB-lite"/>
    </source>
</evidence>
<dbReference type="Gene3D" id="2.80.10.50">
    <property type="match status" value="3"/>
</dbReference>
<dbReference type="GO" id="GO:1902929">
    <property type="term" value="C:plasma membrane of growing cell tip"/>
    <property type="evidence" value="ECO:0007669"/>
    <property type="project" value="TreeGrafter"/>
</dbReference>
<proteinExistence type="predicted"/>
<reference evidence="3 4" key="1">
    <citation type="submission" date="2019-09" db="EMBL/GenBank/DDBJ databases">
        <title>Genome sequence of Hymenobacter sp. M3.</title>
        <authorList>
            <person name="Srinivasan S."/>
        </authorList>
    </citation>
    <scope>NUCLEOTIDE SEQUENCE [LARGE SCALE GENOMIC DNA]</scope>
    <source>
        <strain evidence="3 4">M3</strain>
    </source>
</reference>
<dbReference type="NCBIfam" id="TIGR02608">
    <property type="entry name" value="delta_60_rpt"/>
    <property type="match status" value="6"/>
</dbReference>
<dbReference type="SUPFAM" id="SSF101908">
    <property type="entry name" value="Putative isomerase YbhE"/>
    <property type="match status" value="1"/>
</dbReference>
<dbReference type="PANTHER" id="PTHR31778">
    <property type="entry name" value="BUD SITE SELECTION PROTEIN RAX2"/>
    <property type="match status" value="1"/>
</dbReference>
<dbReference type="InterPro" id="IPR014756">
    <property type="entry name" value="Ig_E-set"/>
</dbReference>
<dbReference type="EMBL" id="VTWU01000006">
    <property type="protein sequence ID" value="KAA9327717.1"/>
    <property type="molecule type" value="Genomic_DNA"/>
</dbReference>
<evidence type="ECO:0000313" key="3">
    <source>
        <dbReference type="EMBL" id="KAA9327717.1"/>
    </source>
</evidence>
<dbReference type="Proteomes" id="UP000326380">
    <property type="component" value="Unassembled WGS sequence"/>
</dbReference>
<dbReference type="Gene3D" id="2.60.40.10">
    <property type="entry name" value="Immunoglobulins"/>
    <property type="match status" value="3"/>
</dbReference>
<feature type="signal peptide" evidence="2">
    <location>
        <begin position="1"/>
        <end position="31"/>
    </location>
</feature>
<dbReference type="InterPro" id="IPR013431">
    <property type="entry name" value="Delta_60_rpt"/>
</dbReference>
<name>A0A7L4ZUS4_9BACT</name>
<protein>
    <submittedName>
        <fullName evidence="3">Uncharacterized protein</fullName>
    </submittedName>
</protein>
<gene>
    <name evidence="3" type="ORF">F0P96_17225</name>
</gene>
<dbReference type="Pfam" id="PF17164">
    <property type="entry name" value="DUF5122"/>
    <property type="match status" value="6"/>
</dbReference>
<dbReference type="InterPro" id="IPR013783">
    <property type="entry name" value="Ig-like_fold"/>
</dbReference>